<comment type="similarity">
    <text evidence="6">Belongs to the TRAFAC class myosin-kinesin ATPase superfamily. Myosin family.</text>
</comment>
<evidence type="ECO:0000256" key="1">
    <source>
        <dbReference type="ARBA" id="ARBA00022741"/>
    </source>
</evidence>
<evidence type="ECO:0000313" key="10">
    <source>
        <dbReference type="Proteomes" id="UP000669903"/>
    </source>
</evidence>
<dbReference type="Gene3D" id="1.20.120.720">
    <property type="entry name" value="Myosin VI head, motor domain, U50 subdomain"/>
    <property type="match status" value="1"/>
</dbReference>
<keyword evidence="4 6" id="KW-0505">Motor protein</keyword>
<dbReference type="InterPro" id="IPR036064">
    <property type="entry name" value="MYSc_Myo18"/>
</dbReference>
<dbReference type="InterPro" id="IPR036961">
    <property type="entry name" value="Kinesin_motor_dom_sf"/>
</dbReference>
<feature type="region of interest" description="Disordered" evidence="7">
    <location>
        <begin position="67"/>
        <end position="134"/>
    </location>
</feature>
<protein>
    <submittedName>
        <fullName evidence="9">MY18A protein</fullName>
    </submittedName>
</protein>
<dbReference type="InterPro" id="IPR027417">
    <property type="entry name" value="P-loop_NTPase"/>
</dbReference>
<feature type="region of interest" description="Disordered" evidence="7">
    <location>
        <begin position="691"/>
        <end position="711"/>
    </location>
</feature>
<dbReference type="GO" id="GO:0016020">
    <property type="term" value="C:membrane"/>
    <property type="evidence" value="ECO:0007669"/>
    <property type="project" value="TreeGrafter"/>
</dbReference>
<comment type="caution">
    <text evidence="6">Lacks conserved residue(s) required for the propagation of feature annotation.</text>
</comment>
<reference evidence="9" key="1">
    <citation type="submission" date="2020-03" db="EMBL/GenBank/DDBJ databases">
        <title>Relaxed selection underlies rapid genomic changes in the transitions from sociality to social parasitism in ants.</title>
        <authorList>
            <person name="Bi X."/>
        </authorList>
    </citation>
    <scope>NUCLEOTIDE SEQUENCE</scope>
    <source>
        <strain evidence="9">BGI-DK2014a</strain>
        <tissue evidence="9">Whole body</tissue>
    </source>
</reference>
<evidence type="ECO:0000256" key="6">
    <source>
        <dbReference type="PROSITE-ProRule" id="PRU00782"/>
    </source>
</evidence>
<accession>A0A836JY73</accession>
<evidence type="ECO:0000256" key="5">
    <source>
        <dbReference type="ARBA" id="ARBA00023203"/>
    </source>
</evidence>
<evidence type="ECO:0000259" key="8">
    <source>
        <dbReference type="PROSITE" id="PS51456"/>
    </source>
</evidence>
<dbReference type="PRINTS" id="PR00193">
    <property type="entry name" value="MYOSINHEAVY"/>
</dbReference>
<evidence type="ECO:0000256" key="3">
    <source>
        <dbReference type="ARBA" id="ARBA00023123"/>
    </source>
</evidence>
<dbReference type="GO" id="GO:0005737">
    <property type="term" value="C:cytoplasm"/>
    <property type="evidence" value="ECO:0007669"/>
    <property type="project" value="TreeGrafter"/>
</dbReference>
<evidence type="ECO:0000256" key="2">
    <source>
        <dbReference type="ARBA" id="ARBA00022840"/>
    </source>
</evidence>
<keyword evidence="3 6" id="KW-0518">Myosin</keyword>
<dbReference type="Gene3D" id="1.10.10.820">
    <property type="match status" value="1"/>
</dbReference>
<dbReference type="PANTHER" id="PTHR13140">
    <property type="entry name" value="MYOSIN"/>
    <property type="match status" value="1"/>
</dbReference>
<feature type="non-terminal residue" evidence="9">
    <location>
        <position position="1"/>
    </location>
</feature>
<evidence type="ECO:0000256" key="7">
    <source>
        <dbReference type="SAM" id="MobiDB-lite"/>
    </source>
</evidence>
<dbReference type="GO" id="GO:0051015">
    <property type="term" value="F:actin filament binding"/>
    <property type="evidence" value="ECO:0007669"/>
    <property type="project" value="TreeGrafter"/>
</dbReference>
<sequence>MPRSRDEVDNMSLDAHHLLHRSCRGKAHASGIAKQKNNRQGFPSQKILKSPAQDFSKQHEFSNGVVLDRKHSRNSTSSWECSDSDSMHSSEIGQNGCPENRLTNSNRFLERTSSVKSNAKEKIKGSHGNYQYSPSLRATKGFKKESWADSLRVGCMDDRIKRMEKGWDDSNVIRTPKERKWHRITAEIEQKIPSMDNGIRMFSFKSSWANNSKKVSKRSRSGHQRCAKPIQDIIEWEELFEMALARKIRRKIRENGKVESSIMKNVKRDGESDRAKDEGECMKRLEVLLENKVMPQTDEARSEEHLAQEQAWLTSERIWLLHRGGFTPASKCGSTDPDTGKLRIRLTISGEELLVDEEDVEKANPPQFDKAEELSQLRFLNESSVLHTLRQRYASNLIHTYAGDSMIVINPVAPLAIYSEKVAHMFRGCKSEDMPPHIYAIAQSAYRGMLATRRDHSLVFLGRSGAGKTTNFKHALHYLVLAAGTVNKANRSFLQILTIEKLNALFTVLEAFGNSRTHMNSNATRFTQLFSLDFDQSGQIASASLQVLLLEKSRIGRRANGDPTFHAVYRLLAGAEGALRKELHLTNLVAENNPFVTPLQKHEDKQRAMVEFNRIVAAFRILGISEADEKVIWLVLAGIYHLSCAGAVKAGTSSQSRWQFARVECAEKAANLLGTTVEELSRVVFSVNGGGAGTPSTPRPALRTPSPTEQGKDVTGLDALEGLLIGLYSEVFHCVAALINKSISSAIHTVSSLLLCDAPGFQNPASCGRQTGATFEDLCHNYLQERLQLLFHHTTLVAPKDRYVQEGIDVDYEDDYDEEGIGSPQGLVSLLDRGSSQSATMLRTSQSDLSGGRQMERKGLLWLLDEETVCPGGSDETFLDRLFSHYGDRDHQMLLRKSPGNNQFVLQHLLGTNPVLYTATGWLKATRENPVAKSAITILQESTREHVSMLFVSARGAGVSGALCSSMPGLEGSQSLRRASSIRRTFTAVKRKNICLQVKFTVDGLVETLRRTRVKFVHCLLPQHNAGCTDNKSLLSVKSNQSEDNVINVPLLRSQIRGSQIIDAVRLHKVGFPKHMALGEFRRRFGLLSSDVNARPGGPVTDERRAVEDMLLTVDVDPASYRVGQSQQGTRRYVFECTRFMHVLVTHHLHGGDAMEGRAPDAERAFRHNATTVQPLLYSSVRG</sequence>
<dbReference type="GO" id="GO:0000146">
    <property type="term" value="F:microfilament motor activity"/>
    <property type="evidence" value="ECO:0007669"/>
    <property type="project" value="TreeGrafter"/>
</dbReference>
<keyword evidence="5 6" id="KW-0009">Actin-binding</keyword>
<feature type="domain" description="Myosin motor" evidence="8">
    <location>
        <begin position="369"/>
        <end position="1143"/>
    </location>
</feature>
<dbReference type="GO" id="GO:0007015">
    <property type="term" value="P:actin filament organization"/>
    <property type="evidence" value="ECO:0007669"/>
    <property type="project" value="TreeGrafter"/>
</dbReference>
<dbReference type="AlphaFoldDB" id="A0A836JY73"/>
<gene>
    <name evidence="9" type="primary">Myo18a_1</name>
    <name evidence="9" type="ORF">G6Z76_0006550</name>
</gene>
<dbReference type="EMBL" id="JAANIC010005341">
    <property type="protein sequence ID" value="KAG5331719.1"/>
    <property type="molecule type" value="Genomic_DNA"/>
</dbReference>
<name>A0A836JY73_9HYME</name>
<dbReference type="SMART" id="SM00242">
    <property type="entry name" value="MYSc"/>
    <property type="match status" value="1"/>
</dbReference>
<dbReference type="Gene3D" id="1.20.58.530">
    <property type="match status" value="1"/>
</dbReference>
<proteinExistence type="inferred from homology"/>
<feature type="non-terminal residue" evidence="9">
    <location>
        <position position="1183"/>
    </location>
</feature>
<keyword evidence="2 6" id="KW-0067">ATP-binding</keyword>
<dbReference type="GO" id="GO:0005524">
    <property type="term" value="F:ATP binding"/>
    <property type="evidence" value="ECO:0007669"/>
    <property type="project" value="UniProtKB-UniRule"/>
</dbReference>
<organism evidence="9 10">
    <name type="scientific">Acromyrmex charruanus</name>
    <dbReference type="NCBI Taxonomy" id="2715315"/>
    <lineage>
        <taxon>Eukaryota</taxon>
        <taxon>Metazoa</taxon>
        <taxon>Ecdysozoa</taxon>
        <taxon>Arthropoda</taxon>
        <taxon>Hexapoda</taxon>
        <taxon>Insecta</taxon>
        <taxon>Pterygota</taxon>
        <taxon>Neoptera</taxon>
        <taxon>Endopterygota</taxon>
        <taxon>Hymenoptera</taxon>
        <taxon>Apocrita</taxon>
        <taxon>Aculeata</taxon>
        <taxon>Formicoidea</taxon>
        <taxon>Formicidae</taxon>
        <taxon>Myrmicinae</taxon>
        <taxon>Acromyrmex</taxon>
    </lineage>
</organism>
<comment type="caution">
    <text evidence="9">The sequence shown here is derived from an EMBL/GenBank/DDBJ whole genome shotgun (WGS) entry which is preliminary data.</text>
</comment>
<evidence type="ECO:0000256" key="4">
    <source>
        <dbReference type="ARBA" id="ARBA00023175"/>
    </source>
</evidence>
<dbReference type="Pfam" id="PF24556">
    <property type="entry name" value="SH3_Myosin-XVIIIa"/>
    <property type="match status" value="1"/>
</dbReference>
<dbReference type="Pfam" id="PF00063">
    <property type="entry name" value="Myosin_head"/>
    <property type="match status" value="2"/>
</dbReference>
<feature type="binding site" evidence="6">
    <location>
        <begin position="462"/>
        <end position="469"/>
    </location>
    <ligand>
        <name>ATP</name>
        <dbReference type="ChEBI" id="CHEBI:30616"/>
    </ligand>
</feature>
<feature type="region of interest" description="Disordered" evidence="7">
    <location>
        <begin position="25"/>
        <end position="45"/>
    </location>
</feature>
<dbReference type="GO" id="GO:0016459">
    <property type="term" value="C:myosin complex"/>
    <property type="evidence" value="ECO:0007669"/>
    <property type="project" value="UniProtKB-KW"/>
</dbReference>
<keyword evidence="10" id="KW-1185">Reference proteome</keyword>
<dbReference type="InterPro" id="IPR057772">
    <property type="entry name" value="SH3_Myo18a"/>
</dbReference>
<dbReference type="Proteomes" id="UP000669903">
    <property type="component" value="Unassembled WGS sequence"/>
</dbReference>
<dbReference type="PROSITE" id="PS51456">
    <property type="entry name" value="MYOSIN_MOTOR"/>
    <property type="match status" value="1"/>
</dbReference>
<dbReference type="SUPFAM" id="SSF52540">
    <property type="entry name" value="P-loop containing nucleoside triphosphate hydrolases"/>
    <property type="match status" value="1"/>
</dbReference>
<dbReference type="Gene3D" id="3.40.850.10">
    <property type="entry name" value="Kinesin motor domain"/>
    <property type="match status" value="1"/>
</dbReference>
<feature type="compositionally biased region" description="Polar residues" evidence="7">
    <location>
        <begin position="101"/>
        <end position="117"/>
    </location>
</feature>
<evidence type="ECO:0000313" key="9">
    <source>
        <dbReference type="EMBL" id="KAG5331719.1"/>
    </source>
</evidence>
<dbReference type="Gene3D" id="6.20.240.20">
    <property type="match status" value="1"/>
</dbReference>
<dbReference type="PANTHER" id="PTHR13140:SF706">
    <property type="entry name" value="DILUTE CLASS UNCONVENTIONAL MYOSIN, ISOFORM C"/>
    <property type="match status" value="1"/>
</dbReference>
<dbReference type="CDD" id="cd01386">
    <property type="entry name" value="MYSc_Myo18"/>
    <property type="match status" value="1"/>
</dbReference>
<keyword evidence="1 6" id="KW-0547">Nucleotide-binding</keyword>
<dbReference type="InterPro" id="IPR001609">
    <property type="entry name" value="Myosin_head_motor_dom-like"/>
</dbReference>